<name>A0ABS7C733_9BACL</name>
<dbReference type="EMBL" id="JAHZIK010000648">
    <property type="protein sequence ID" value="MBW7456723.1"/>
    <property type="molecule type" value="Genomic_DNA"/>
</dbReference>
<keyword evidence="3" id="KW-0812">Transmembrane</keyword>
<dbReference type="Gene3D" id="3.30.70.3400">
    <property type="match status" value="1"/>
</dbReference>
<dbReference type="PANTHER" id="PTHR30081:SF8">
    <property type="entry name" value="PROTEIN TRANSLOCASE SUBUNIT SECF"/>
    <property type="match status" value="1"/>
</dbReference>
<gene>
    <name evidence="9" type="ORF">K0U00_22040</name>
</gene>
<protein>
    <submittedName>
        <fullName evidence="9">Protein translocase subunit SecD</fullName>
    </submittedName>
</protein>
<dbReference type="Pfam" id="PF21760">
    <property type="entry name" value="SecD_1st"/>
    <property type="match status" value="1"/>
</dbReference>
<evidence type="ECO:0000313" key="9">
    <source>
        <dbReference type="EMBL" id="MBW7456723.1"/>
    </source>
</evidence>
<keyword evidence="2" id="KW-1003">Cell membrane</keyword>
<reference evidence="9 10" key="1">
    <citation type="submission" date="2021-07" db="EMBL/GenBank/DDBJ databases">
        <title>Paenibacillus radiodurans sp. nov., isolated from the southeastern edge of Tengger Desert.</title>
        <authorList>
            <person name="Zhang G."/>
        </authorList>
    </citation>
    <scope>NUCLEOTIDE SEQUENCE [LARGE SCALE GENOMIC DNA]</scope>
    <source>
        <strain evidence="9 10">CCM 7311</strain>
    </source>
</reference>
<keyword evidence="4" id="KW-0653">Protein transport</keyword>
<accession>A0ABS7C733</accession>
<dbReference type="InterPro" id="IPR022813">
    <property type="entry name" value="SecD/SecF_arch_bac"/>
</dbReference>
<sequence length="146" mass="16154">MRKNRRSFVPFAMAVLFLVTFMGWAAPKAAGNIKLGLDLKGGFEILYQVEPLDAHQKVTKELLLATERMVEKRINISKVAEPEITIEGTDRIRARIAGVADQTKLRELIGQPAYLTFKDGQDRIVLDGGDLAPNGASIGHDQLNRP</sequence>
<feature type="non-terminal residue" evidence="9">
    <location>
        <position position="146"/>
    </location>
</feature>
<dbReference type="InterPro" id="IPR048631">
    <property type="entry name" value="SecD_1st"/>
</dbReference>
<dbReference type="PANTHER" id="PTHR30081">
    <property type="entry name" value="PROTEIN-EXPORT MEMBRANE PROTEIN SEC"/>
    <property type="match status" value="1"/>
</dbReference>
<feature type="domain" description="Protein translocase subunit SecDF P1" evidence="8">
    <location>
        <begin position="68"/>
        <end position="120"/>
    </location>
</feature>
<evidence type="ECO:0000256" key="6">
    <source>
        <dbReference type="ARBA" id="ARBA00023010"/>
    </source>
</evidence>
<comment type="caution">
    <text evidence="9">The sequence shown here is derived from an EMBL/GenBank/DDBJ whole genome shotgun (WGS) entry which is preliminary data.</text>
</comment>
<evidence type="ECO:0000259" key="8">
    <source>
        <dbReference type="Pfam" id="PF21760"/>
    </source>
</evidence>
<evidence type="ECO:0000256" key="1">
    <source>
        <dbReference type="ARBA" id="ARBA00022448"/>
    </source>
</evidence>
<keyword evidence="10" id="KW-1185">Reference proteome</keyword>
<evidence type="ECO:0000256" key="2">
    <source>
        <dbReference type="ARBA" id="ARBA00022475"/>
    </source>
</evidence>
<keyword evidence="5" id="KW-1133">Transmembrane helix</keyword>
<evidence type="ECO:0000313" key="10">
    <source>
        <dbReference type="Proteomes" id="UP001519887"/>
    </source>
</evidence>
<evidence type="ECO:0000256" key="5">
    <source>
        <dbReference type="ARBA" id="ARBA00022989"/>
    </source>
</evidence>
<proteinExistence type="predicted"/>
<keyword evidence="7" id="KW-0472">Membrane</keyword>
<organism evidence="9 10">
    <name type="scientific">Paenibacillus sepulcri</name>
    <dbReference type="NCBI Taxonomy" id="359917"/>
    <lineage>
        <taxon>Bacteria</taxon>
        <taxon>Bacillati</taxon>
        <taxon>Bacillota</taxon>
        <taxon>Bacilli</taxon>
        <taxon>Bacillales</taxon>
        <taxon>Paenibacillaceae</taxon>
        <taxon>Paenibacillus</taxon>
    </lineage>
</organism>
<evidence type="ECO:0000256" key="4">
    <source>
        <dbReference type="ARBA" id="ARBA00022927"/>
    </source>
</evidence>
<evidence type="ECO:0000256" key="3">
    <source>
        <dbReference type="ARBA" id="ARBA00022692"/>
    </source>
</evidence>
<dbReference type="Proteomes" id="UP001519887">
    <property type="component" value="Unassembled WGS sequence"/>
</dbReference>
<keyword evidence="1" id="KW-0813">Transport</keyword>
<evidence type="ECO:0000256" key="7">
    <source>
        <dbReference type="ARBA" id="ARBA00023136"/>
    </source>
</evidence>
<keyword evidence="6" id="KW-0811">Translocation</keyword>